<evidence type="ECO:0000313" key="2">
    <source>
        <dbReference type="EMBL" id="PSS25701.1"/>
    </source>
</evidence>
<organism evidence="2 3">
    <name type="scientific">Amorphotheca resinae ATCC 22711</name>
    <dbReference type="NCBI Taxonomy" id="857342"/>
    <lineage>
        <taxon>Eukaryota</taxon>
        <taxon>Fungi</taxon>
        <taxon>Dikarya</taxon>
        <taxon>Ascomycota</taxon>
        <taxon>Pezizomycotina</taxon>
        <taxon>Leotiomycetes</taxon>
        <taxon>Helotiales</taxon>
        <taxon>Amorphothecaceae</taxon>
        <taxon>Amorphotheca</taxon>
    </lineage>
</organism>
<evidence type="ECO:0000313" key="3">
    <source>
        <dbReference type="Proteomes" id="UP000241818"/>
    </source>
</evidence>
<dbReference type="GeneID" id="36574422"/>
<protein>
    <submittedName>
        <fullName evidence="2">Uncharacterized protein</fullName>
    </submittedName>
</protein>
<dbReference type="InParanoid" id="A0A2T3BBK6"/>
<feature type="region of interest" description="Disordered" evidence="1">
    <location>
        <begin position="330"/>
        <end position="361"/>
    </location>
</feature>
<proteinExistence type="predicted"/>
<gene>
    <name evidence="2" type="ORF">M430DRAFT_33312</name>
</gene>
<sequence>MKPPSSVDSDGQDAIAQGHQGTGSQSAKRPRPRYSSSRWGRPSPKGSLMGIIQEHLHLRLYVDPILWTPHHIELLNVSVMPSTLGPPHRPTCPRCSCCGRVITGILNLLRLYPYRTDHNLARLIRTTIDSFNLSSGPPLFRVCKHHKLPFYFGGKKQCWVLLPLLVRDISSGVPLVAFTHETERSAVFEARYPRRDVTIQARILAAVVSEINPHDVAILIAMAQDTQRAQPKPPGQGPAFFTPTLITPTPDREALYVYRATISSDYLESFADIHKPLVCGIRILRTTIPFNDPAVLLDTLGQILNIHQRLESARRSRLIRNKENPILKRSFDGEEISHPVKRQRHARSPLADMSAPNQSAG</sequence>
<dbReference type="AlphaFoldDB" id="A0A2T3BBK6"/>
<feature type="region of interest" description="Disordered" evidence="1">
    <location>
        <begin position="1"/>
        <end position="42"/>
    </location>
</feature>
<dbReference type="EMBL" id="KZ679007">
    <property type="protein sequence ID" value="PSS25701.1"/>
    <property type="molecule type" value="Genomic_DNA"/>
</dbReference>
<dbReference type="OrthoDB" id="5343483at2759"/>
<name>A0A2T3BBK6_AMORE</name>
<dbReference type="RefSeq" id="XP_024724300.1">
    <property type="nucleotide sequence ID" value="XM_024866341.1"/>
</dbReference>
<keyword evidence="3" id="KW-1185">Reference proteome</keyword>
<evidence type="ECO:0000256" key="1">
    <source>
        <dbReference type="SAM" id="MobiDB-lite"/>
    </source>
</evidence>
<reference evidence="2 3" key="1">
    <citation type="journal article" date="2018" name="New Phytol.">
        <title>Comparative genomics and transcriptomics depict ericoid mycorrhizal fungi as versatile saprotrophs and plant mutualists.</title>
        <authorList>
            <person name="Martino E."/>
            <person name="Morin E."/>
            <person name="Grelet G.A."/>
            <person name="Kuo A."/>
            <person name="Kohler A."/>
            <person name="Daghino S."/>
            <person name="Barry K.W."/>
            <person name="Cichocki N."/>
            <person name="Clum A."/>
            <person name="Dockter R.B."/>
            <person name="Hainaut M."/>
            <person name="Kuo R.C."/>
            <person name="LaButti K."/>
            <person name="Lindahl B.D."/>
            <person name="Lindquist E.A."/>
            <person name="Lipzen A."/>
            <person name="Khouja H.R."/>
            <person name="Magnuson J."/>
            <person name="Murat C."/>
            <person name="Ohm R.A."/>
            <person name="Singer S.W."/>
            <person name="Spatafora J.W."/>
            <person name="Wang M."/>
            <person name="Veneault-Fourrey C."/>
            <person name="Henrissat B."/>
            <person name="Grigoriev I.V."/>
            <person name="Martin F.M."/>
            <person name="Perotto S."/>
        </authorList>
    </citation>
    <scope>NUCLEOTIDE SEQUENCE [LARGE SCALE GENOMIC DNA]</scope>
    <source>
        <strain evidence="2 3">ATCC 22711</strain>
    </source>
</reference>
<accession>A0A2T3BBK6</accession>
<dbReference type="Proteomes" id="UP000241818">
    <property type="component" value="Unassembled WGS sequence"/>
</dbReference>